<sequence>MNDFGLVQLIWIKRLVSETARINTLIECNRLSERDVNRYKSVISAIDDFCAFVINSQNWRDVKNISSIVDEVEMVLFQHFYEQIGAFEDEEVHLDLSGGDELNLRFENPFIENQRFGVIDDNDFEKVINGPVLEGDIVEIPNEFEFEINDENPLLELFDMKPDESREISVVDFIKILTQNQEGLSFTLAPEAFPDEEDILSEDEEVSLEEFIAHLIDFSSSKGRDFGIFDYNDDFD</sequence>
<dbReference type="Proteomes" id="UP000732619">
    <property type="component" value="Unassembled WGS sequence"/>
</dbReference>
<protein>
    <submittedName>
        <fullName evidence="1">Uncharacterized protein</fullName>
    </submittedName>
</protein>
<accession>A0A8T3VX85</accession>
<dbReference type="AlphaFoldDB" id="A0A8T3VX85"/>
<reference evidence="1" key="1">
    <citation type="submission" date="2019-04" db="EMBL/GenBank/DDBJ databases">
        <title>Evolution of Biomass-Degrading Anaerobic Consortia Revealed by Metagenomics.</title>
        <authorList>
            <person name="Peng X."/>
        </authorList>
    </citation>
    <scope>NUCLEOTIDE SEQUENCE</scope>
    <source>
        <strain evidence="1">SIG14</strain>
    </source>
</reference>
<dbReference type="EMBL" id="SUTG01000022">
    <property type="protein sequence ID" value="MBE6512576.1"/>
    <property type="molecule type" value="Genomic_DNA"/>
</dbReference>
<name>A0A8T3VX85_METOL</name>
<comment type="caution">
    <text evidence="1">The sequence shown here is derived from an EMBL/GenBank/DDBJ whole genome shotgun (WGS) entry which is preliminary data.</text>
</comment>
<evidence type="ECO:0000313" key="2">
    <source>
        <dbReference type="Proteomes" id="UP000732619"/>
    </source>
</evidence>
<gene>
    <name evidence="1" type="ORF">E7Z75_05495</name>
</gene>
<organism evidence="1 2">
    <name type="scientific">Methanobrevibacter olleyae</name>
    <dbReference type="NCBI Taxonomy" id="294671"/>
    <lineage>
        <taxon>Archaea</taxon>
        <taxon>Methanobacteriati</taxon>
        <taxon>Methanobacteriota</taxon>
        <taxon>Methanomada group</taxon>
        <taxon>Methanobacteria</taxon>
        <taxon>Methanobacteriales</taxon>
        <taxon>Methanobacteriaceae</taxon>
        <taxon>Methanobrevibacter</taxon>
    </lineage>
</organism>
<evidence type="ECO:0000313" key="1">
    <source>
        <dbReference type="EMBL" id="MBE6512576.1"/>
    </source>
</evidence>
<proteinExistence type="predicted"/>